<dbReference type="PANTHER" id="PTHR42740:SF1">
    <property type="entry name" value="RIBONUCLEASE VAPC3"/>
    <property type="match status" value="1"/>
</dbReference>
<keyword evidence="9" id="KW-1185">Reference proteome</keyword>
<dbReference type="EC" id="3.1.-.-" evidence="6"/>
<keyword evidence="5 6" id="KW-0460">Magnesium</keyword>
<dbReference type="EMBL" id="SOZE01000010">
    <property type="protein sequence ID" value="TFF37456.1"/>
    <property type="molecule type" value="Genomic_DNA"/>
</dbReference>
<dbReference type="InterPro" id="IPR022907">
    <property type="entry name" value="VapC_family"/>
</dbReference>
<dbReference type="InterPro" id="IPR002716">
    <property type="entry name" value="PIN_dom"/>
</dbReference>
<evidence type="ECO:0000256" key="4">
    <source>
        <dbReference type="ARBA" id="ARBA00022801"/>
    </source>
</evidence>
<evidence type="ECO:0000256" key="1">
    <source>
        <dbReference type="ARBA" id="ARBA00022649"/>
    </source>
</evidence>
<evidence type="ECO:0000256" key="6">
    <source>
        <dbReference type="HAMAP-Rule" id="MF_00265"/>
    </source>
</evidence>
<evidence type="ECO:0000259" key="7">
    <source>
        <dbReference type="Pfam" id="PF01850"/>
    </source>
</evidence>
<dbReference type="InterPro" id="IPR051749">
    <property type="entry name" value="PINc/VapC_TA_RNase"/>
</dbReference>
<dbReference type="Proteomes" id="UP000297540">
    <property type="component" value="Unassembled WGS sequence"/>
</dbReference>
<accession>A0A4Y8SGA7</accession>
<dbReference type="Pfam" id="PF01850">
    <property type="entry name" value="PIN"/>
    <property type="match status" value="1"/>
</dbReference>
<keyword evidence="2 6" id="KW-0540">Nuclease</keyword>
<proteinExistence type="inferred from homology"/>
<keyword evidence="6" id="KW-0800">Toxin</keyword>
<dbReference type="OrthoDB" id="9811788at2"/>
<name>A0A4Y8SGA7_9SPHI</name>
<dbReference type="GO" id="GO:0004540">
    <property type="term" value="F:RNA nuclease activity"/>
    <property type="evidence" value="ECO:0007669"/>
    <property type="project" value="InterPro"/>
</dbReference>
<evidence type="ECO:0000313" key="8">
    <source>
        <dbReference type="EMBL" id="TFF37456.1"/>
    </source>
</evidence>
<dbReference type="AlphaFoldDB" id="A0A4Y8SGA7"/>
<dbReference type="PANTHER" id="PTHR42740">
    <property type="entry name" value="RIBONUCLEASE VAPC3"/>
    <property type="match status" value="1"/>
</dbReference>
<gene>
    <name evidence="6" type="primary">vapC</name>
    <name evidence="8" type="ORF">E2R66_11660</name>
</gene>
<keyword evidence="4 6" id="KW-0378">Hydrolase</keyword>
<dbReference type="SUPFAM" id="SSF88723">
    <property type="entry name" value="PIN domain-like"/>
    <property type="match status" value="1"/>
</dbReference>
<comment type="caution">
    <text evidence="8">The sequence shown here is derived from an EMBL/GenBank/DDBJ whole genome shotgun (WGS) entry which is preliminary data.</text>
</comment>
<sequence>MNIILVDTSVWVNVFKGIETQASLILKNKSDDFVIATCPVIVQEVLQGVVSDQQYGKLSNYFKGLRQLNGDAYHLANEAAQLYRKLRKNGVTIRKPNDCLIAVYALSHNVKLLYDDRDFDFVSKYTELNKF</sequence>
<evidence type="ECO:0000256" key="3">
    <source>
        <dbReference type="ARBA" id="ARBA00022723"/>
    </source>
</evidence>
<evidence type="ECO:0000256" key="2">
    <source>
        <dbReference type="ARBA" id="ARBA00022722"/>
    </source>
</evidence>
<evidence type="ECO:0000313" key="9">
    <source>
        <dbReference type="Proteomes" id="UP000297540"/>
    </source>
</evidence>
<dbReference type="GO" id="GO:0016787">
    <property type="term" value="F:hydrolase activity"/>
    <property type="evidence" value="ECO:0007669"/>
    <property type="project" value="UniProtKB-KW"/>
</dbReference>
<comment type="similarity">
    <text evidence="6">Belongs to the PINc/VapC protein family.</text>
</comment>
<feature type="binding site" evidence="6">
    <location>
        <position position="7"/>
    </location>
    <ligand>
        <name>Mg(2+)</name>
        <dbReference type="ChEBI" id="CHEBI:18420"/>
    </ligand>
</feature>
<feature type="domain" description="PIN" evidence="7">
    <location>
        <begin position="4"/>
        <end position="122"/>
    </location>
</feature>
<keyword evidence="3 6" id="KW-0479">Metal-binding</keyword>
<reference evidence="8 9" key="1">
    <citation type="journal article" date="2017" name="Int. J. Syst. Evol. Microbiol.">
        <title>Mucilaginibacterpsychrotolerans sp. nov., isolated from peatlands.</title>
        <authorList>
            <person name="Deng Y."/>
            <person name="Shen L."/>
            <person name="Xu B."/>
            <person name="Liu Y."/>
            <person name="Gu Z."/>
            <person name="Liu H."/>
            <person name="Zhou Y."/>
        </authorList>
    </citation>
    <scope>NUCLEOTIDE SEQUENCE [LARGE SCALE GENOMIC DNA]</scope>
    <source>
        <strain evidence="8 9">NH7-4</strain>
    </source>
</reference>
<dbReference type="GO" id="GO:0000287">
    <property type="term" value="F:magnesium ion binding"/>
    <property type="evidence" value="ECO:0007669"/>
    <property type="project" value="UniProtKB-UniRule"/>
</dbReference>
<dbReference type="InterPro" id="IPR029060">
    <property type="entry name" value="PIN-like_dom_sf"/>
</dbReference>
<dbReference type="HAMAP" id="MF_00265">
    <property type="entry name" value="VapC_Nob1"/>
    <property type="match status" value="1"/>
</dbReference>
<dbReference type="RefSeq" id="WP_133231064.1">
    <property type="nucleotide sequence ID" value="NZ_SOZE01000010.1"/>
</dbReference>
<dbReference type="Gene3D" id="3.40.50.1010">
    <property type="entry name" value="5'-nuclease"/>
    <property type="match status" value="1"/>
</dbReference>
<comment type="function">
    <text evidence="6">Toxic component of a toxin-antitoxin (TA) system. An RNase.</text>
</comment>
<organism evidence="8 9">
    <name type="scientific">Mucilaginibacter psychrotolerans</name>
    <dbReference type="NCBI Taxonomy" id="1524096"/>
    <lineage>
        <taxon>Bacteria</taxon>
        <taxon>Pseudomonadati</taxon>
        <taxon>Bacteroidota</taxon>
        <taxon>Sphingobacteriia</taxon>
        <taxon>Sphingobacteriales</taxon>
        <taxon>Sphingobacteriaceae</taxon>
        <taxon>Mucilaginibacter</taxon>
    </lineage>
</organism>
<comment type="cofactor">
    <cofactor evidence="6">
        <name>Mg(2+)</name>
        <dbReference type="ChEBI" id="CHEBI:18420"/>
    </cofactor>
</comment>
<feature type="binding site" evidence="6">
    <location>
        <position position="98"/>
    </location>
    <ligand>
        <name>Mg(2+)</name>
        <dbReference type="ChEBI" id="CHEBI:18420"/>
    </ligand>
</feature>
<dbReference type="GO" id="GO:0090729">
    <property type="term" value="F:toxin activity"/>
    <property type="evidence" value="ECO:0007669"/>
    <property type="project" value="UniProtKB-KW"/>
</dbReference>
<keyword evidence="1 6" id="KW-1277">Toxin-antitoxin system</keyword>
<protein>
    <recommendedName>
        <fullName evidence="6">Ribonuclease VapC</fullName>
        <shortName evidence="6">RNase VapC</shortName>
        <ecNumber evidence="6">3.1.-.-</ecNumber>
    </recommendedName>
    <alternativeName>
        <fullName evidence="6">Toxin VapC</fullName>
    </alternativeName>
</protein>
<evidence type="ECO:0000256" key="5">
    <source>
        <dbReference type="ARBA" id="ARBA00022842"/>
    </source>
</evidence>